<dbReference type="GO" id="GO:0004577">
    <property type="term" value="F:N-acetylglucosaminyldiphosphodolichol N-acetylglucosaminyltransferase activity"/>
    <property type="evidence" value="ECO:0007669"/>
    <property type="project" value="UniProtKB-EC"/>
</dbReference>
<sequence length="164" mass="19092">MTGKKVFVTVGTTKFEKLIETASNKDVLDVLHKLGYTFIQYQTGSGRYKQKSHEILTLRFDKYFEDFDKEIEKSDLIISHAGAGTCLQVLKRRKPLVVVINDDLMDNHQVELAEQLQKNEYLYCCTCDNLRHTLLKDFNVLKEYPIPQPKLFTNYLDKCMGFID</sequence>
<comment type="similarity">
    <text evidence="2">Belongs to the glycosyltransferase 28 family.</text>
</comment>
<evidence type="ECO:0000256" key="1">
    <source>
        <dbReference type="ARBA" id="ARBA00004240"/>
    </source>
</evidence>
<comment type="subcellular location">
    <subcellularLocation>
        <location evidence="1">Endoplasmic reticulum</location>
    </subcellularLocation>
</comment>
<evidence type="ECO:0000313" key="9">
    <source>
        <dbReference type="EMBL" id="KAF2893578.1"/>
    </source>
</evidence>
<evidence type="ECO:0000256" key="4">
    <source>
        <dbReference type="ARBA" id="ARBA00017468"/>
    </source>
</evidence>
<dbReference type="SUPFAM" id="SSF53756">
    <property type="entry name" value="UDP-Glycosyltransferase/glycogen phosphorylase"/>
    <property type="match status" value="1"/>
</dbReference>
<protein>
    <recommendedName>
        <fullName evidence="4">UDP-N-acetylglucosamine transferase subunit ALG13</fullName>
        <ecNumber evidence="3">2.4.1.141</ecNumber>
    </recommendedName>
</protein>
<evidence type="ECO:0000256" key="2">
    <source>
        <dbReference type="ARBA" id="ARBA00006962"/>
    </source>
</evidence>
<comment type="caution">
    <text evidence="9">The sequence shown here is derived from an EMBL/GenBank/DDBJ whole genome shotgun (WGS) entry which is preliminary data.</text>
</comment>
<keyword evidence="6" id="KW-0808">Transferase</keyword>
<keyword evidence="10" id="KW-1185">Reference proteome</keyword>
<keyword evidence="5" id="KW-0328">Glycosyltransferase</keyword>
<dbReference type="GO" id="GO:0005783">
    <property type="term" value="C:endoplasmic reticulum"/>
    <property type="evidence" value="ECO:0007669"/>
    <property type="project" value="UniProtKB-SubCell"/>
</dbReference>
<dbReference type="AlphaFoldDB" id="A0A8K0GCT0"/>
<keyword evidence="7" id="KW-0256">Endoplasmic reticulum</keyword>
<feature type="domain" description="Glycosyl transferase family 28 C-terminal" evidence="8">
    <location>
        <begin position="6"/>
        <end position="138"/>
    </location>
</feature>
<evidence type="ECO:0000256" key="6">
    <source>
        <dbReference type="ARBA" id="ARBA00022679"/>
    </source>
</evidence>
<evidence type="ECO:0000256" key="7">
    <source>
        <dbReference type="ARBA" id="ARBA00022824"/>
    </source>
</evidence>
<gene>
    <name evidence="9" type="ORF">ILUMI_12607</name>
</gene>
<dbReference type="Proteomes" id="UP000801492">
    <property type="component" value="Unassembled WGS sequence"/>
</dbReference>
<proteinExistence type="inferred from homology"/>
<accession>A0A8K0GCT0</accession>
<dbReference type="Pfam" id="PF04101">
    <property type="entry name" value="Glyco_tran_28_C"/>
    <property type="match status" value="1"/>
</dbReference>
<dbReference type="PANTHER" id="PTHR12867">
    <property type="entry name" value="GLYCOSYL TRANSFERASE-RELATED"/>
    <property type="match status" value="1"/>
</dbReference>
<dbReference type="PANTHER" id="PTHR12867:SF6">
    <property type="entry name" value="N-ACETYLGLUCOSAMINYLDIPHOSPHODOLICHOL N-ACETYLGLUCOSAMINYLTRANSFERASE"/>
    <property type="match status" value="1"/>
</dbReference>
<organism evidence="9 10">
    <name type="scientific">Ignelater luminosus</name>
    <name type="common">Cucubano</name>
    <name type="synonym">Pyrophorus luminosus</name>
    <dbReference type="NCBI Taxonomy" id="2038154"/>
    <lineage>
        <taxon>Eukaryota</taxon>
        <taxon>Metazoa</taxon>
        <taxon>Ecdysozoa</taxon>
        <taxon>Arthropoda</taxon>
        <taxon>Hexapoda</taxon>
        <taxon>Insecta</taxon>
        <taxon>Pterygota</taxon>
        <taxon>Neoptera</taxon>
        <taxon>Endopterygota</taxon>
        <taxon>Coleoptera</taxon>
        <taxon>Polyphaga</taxon>
        <taxon>Elateriformia</taxon>
        <taxon>Elateroidea</taxon>
        <taxon>Elateridae</taxon>
        <taxon>Agrypninae</taxon>
        <taxon>Pyrophorini</taxon>
        <taxon>Ignelater</taxon>
    </lineage>
</organism>
<evidence type="ECO:0000256" key="5">
    <source>
        <dbReference type="ARBA" id="ARBA00022676"/>
    </source>
</evidence>
<dbReference type="EC" id="2.4.1.141" evidence="3"/>
<dbReference type="GO" id="GO:0006488">
    <property type="term" value="P:dolichol-linked oligosaccharide biosynthetic process"/>
    <property type="evidence" value="ECO:0007669"/>
    <property type="project" value="InterPro"/>
</dbReference>
<dbReference type="OrthoDB" id="20273at2759"/>
<evidence type="ECO:0000256" key="3">
    <source>
        <dbReference type="ARBA" id="ARBA00012614"/>
    </source>
</evidence>
<dbReference type="EMBL" id="VTPC01007884">
    <property type="protein sequence ID" value="KAF2893578.1"/>
    <property type="molecule type" value="Genomic_DNA"/>
</dbReference>
<evidence type="ECO:0000313" key="10">
    <source>
        <dbReference type="Proteomes" id="UP000801492"/>
    </source>
</evidence>
<dbReference type="Gene3D" id="3.40.50.2000">
    <property type="entry name" value="Glycogen Phosphorylase B"/>
    <property type="match status" value="1"/>
</dbReference>
<reference evidence="9" key="1">
    <citation type="submission" date="2019-08" db="EMBL/GenBank/DDBJ databases">
        <title>The genome of the North American firefly Photinus pyralis.</title>
        <authorList>
            <consortium name="Photinus pyralis genome working group"/>
            <person name="Fallon T.R."/>
            <person name="Sander Lower S.E."/>
            <person name="Weng J.-K."/>
        </authorList>
    </citation>
    <scope>NUCLEOTIDE SEQUENCE</scope>
    <source>
        <strain evidence="9">TRF0915ILg1</strain>
        <tissue evidence="9">Whole body</tissue>
    </source>
</reference>
<dbReference type="InterPro" id="IPR007235">
    <property type="entry name" value="Glyco_trans_28_C"/>
</dbReference>
<dbReference type="InterPro" id="IPR039042">
    <property type="entry name" value="Alg13-like"/>
</dbReference>
<name>A0A8K0GCT0_IGNLU</name>
<evidence type="ECO:0000259" key="8">
    <source>
        <dbReference type="Pfam" id="PF04101"/>
    </source>
</evidence>